<dbReference type="PANTHER" id="PTHR12001">
    <property type="entry name" value="GERANYLGERANYL PYROPHOSPHATE SYNTHASE"/>
    <property type="match status" value="1"/>
</dbReference>
<keyword evidence="2" id="KW-1185">Reference proteome</keyword>
<dbReference type="Proteomes" id="UP001497382">
    <property type="component" value="Unassembled WGS sequence"/>
</dbReference>
<reference evidence="1 2" key="1">
    <citation type="submission" date="2024-04" db="EMBL/GenBank/DDBJ databases">
        <authorList>
            <person name="Rising A."/>
            <person name="Reimegard J."/>
            <person name="Sonavane S."/>
            <person name="Akerstrom W."/>
            <person name="Nylinder S."/>
            <person name="Hedman E."/>
            <person name="Kallberg Y."/>
        </authorList>
    </citation>
    <scope>NUCLEOTIDE SEQUENCE [LARGE SCALE GENOMIC DNA]</scope>
</reference>
<evidence type="ECO:0000313" key="2">
    <source>
        <dbReference type="Proteomes" id="UP001497382"/>
    </source>
</evidence>
<dbReference type="GO" id="GO:0005739">
    <property type="term" value="C:mitochondrion"/>
    <property type="evidence" value="ECO:0007669"/>
    <property type="project" value="TreeGrafter"/>
</dbReference>
<proteinExistence type="predicted"/>
<dbReference type="GO" id="GO:0008299">
    <property type="term" value="P:isoprenoid biosynthetic process"/>
    <property type="evidence" value="ECO:0007669"/>
    <property type="project" value="TreeGrafter"/>
</dbReference>
<organism evidence="1 2">
    <name type="scientific">Larinioides sclopetarius</name>
    <dbReference type="NCBI Taxonomy" id="280406"/>
    <lineage>
        <taxon>Eukaryota</taxon>
        <taxon>Metazoa</taxon>
        <taxon>Ecdysozoa</taxon>
        <taxon>Arthropoda</taxon>
        <taxon>Chelicerata</taxon>
        <taxon>Arachnida</taxon>
        <taxon>Araneae</taxon>
        <taxon>Araneomorphae</taxon>
        <taxon>Entelegynae</taxon>
        <taxon>Araneoidea</taxon>
        <taxon>Araneidae</taxon>
        <taxon>Larinioides</taxon>
    </lineage>
</organism>
<dbReference type="GO" id="GO:0006744">
    <property type="term" value="P:ubiquinone biosynthetic process"/>
    <property type="evidence" value="ECO:0007669"/>
    <property type="project" value="TreeGrafter"/>
</dbReference>
<sequence length="396" mass="45583">MMAFKCWRSDIYSNLLRVNSLCRYTTYLNPRVKLCEVPGVCSSDEWNSVVREGRAALQKLVPLNCTKRHQTSTLPMQMILKRLQQSSRNNDYLINTFKQLLTNSEANSTELRWPGLVTLLLSRSVGNPFEANNFVSKALEDVIWSSQVTLAEIVNLLYCNFLFQKENQRLILSKRTGIRRGAARNEVDRLINHYFLCSVMRKVTSLENEKILLLFAKVLETFAAASSSQEVSHSIHNLKTWEYDTFYPQGLLLATGCQSTLELAGYDEKYQQLAFEFGRYFTLAMKANADIQQLQNYQTAHSSVINVSSFPVALHLSNNPETLAYLFKFRHTLSNLDYNTLNNVLIVNEAVDNARKQLATYVEKTTCIFQEFQNFKNYEIVEILLKLIRTLKNISE</sequence>
<dbReference type="Gene3D" id="1.10.600.10">
    <property type="entry name" value="Farnesyl Diphosphate Synthase"/>
    <property type="match status" value="1"/>
</dbReference>
<dbReference type="PANTHER" id="PTHR12001:SF55">
    <property type="entry name" value="ALL TRANS-POLYPRENYL-DIPHOSPHATE SYNTHASE PDSS2"/>
    <property type="match status" value="1"/>
</dbReference>
<dbReference type="EMBL" id="CAXIEN010000060">
    <property type="protein sequence ID" value="CAL1272437.1"/>
    <property type="molecule type" value="Genomic_DNA"/>
</dbReference>
<dbReference type="AlphaFoldDB" id="A0AAV1ZLP2"/>
<accession>A0AAV1ZLP2</accession>
<name>A0AAV1ZLP2_9ARAC</name>
<dbReference type="InterPro" id="IPR008949">
    <property type="entry name" value="Isoprenoid_synthase_dom_sf"/>
</dbReference>
<comment type="caution">
    <text evidence="1">The sequence shown here is derived from an EMBL/GenBank/DDBJ whole genome shotgun (WGS) entry which is preliminary data.</text>
</comment>
<dbReference type="GO" id="GO:0004659">
    <property type="term" value="F:prenyltransferase activity"/>
    <property type="evidence" value="ECO:0007669"/>
    <property type="project" value="TreeGrafter"/>
</dbReference>
<dbReference type="GO" id="GO:1990234">
    <property type="term" value="C:transferase complex"/>
    <property type="evidence" value="ECO:0007669"/>
    <property type="project" value="TreeGrafter"/>
</dbReference>
<gene>
    <name evidence="1" type="ORF">LARSCL_LOCUS6383</name>
</gene>
<evidence type="ECO:0000313" key="1">
    <source>
        <dbReference type="EMBL" id="CAL1272437.1"/>
    </source>
</evidence>
<protein>
    <submittedName>
        <fullName evidence="1">Uncharacterized protein</fullName>
    </submittedName>
</protein>